<dbReference type="OrthoDB" id="5426775at2759"/>
<evidence type="ECO:0000313" key="3">
    <source>
        <dbReference type="EMBL" id="KAG9236262.1"/>
    </source>
</evidence>
<gene>
    <name evidence="3" type="ORF">BJ875DRAFT_503484</name>
</gene>
<sequence length="216" mass="24717">MRPVYEEFPEDITRLVDHVRQDRDSPGPSLDQLRHVVPDVGSKLKVSTPPNSQDLIYPFFVTEFKADGPGGSGSLWVATNQCLGASVSCVNVAECLNRQLRRCKSDKVQPIDSAAFSIAMSGTEARLYISWKHNELDYYMRKVKSFSLQEPEQYVEFRKHVRNIIDWGKDWRLKEIRKSLDSLLEGNRKIASQLAKRNSKVKTVPEDRNGRANESY</sequence>
<protein>
    <recommendedName>
        <fullName evidence="2">DUF7924 domain-containing protein</fullName>
    </recommendedName>
</protein>
<name>A0A9P8C7G4_9HELO</name>
<evidence type="ECO:0000313" key="4">
    <source>
        <dbReference type="Proteomes" id="UP000824998"/>
    </source>
</evidence>
<reference evidence="3" key="1">
    <citation type="journal article" date="2021" name="IMA Fungus">
        <title>Genomic characterization of three marine fungi, including Emericellopsis atlantica sp. nov. with signatures of a generalist lifestyle and marine biomass degradation.</title>
        <authorList>
            <person name="Hagestad O.C."/>
            <person name="Hou L."/>
            <person name="Andersen J.H."/>
            <person name="Hansen E.H."/>
            <person name="Altermark B."/>
            <person name="Li C."/>
            <person name="Kuhnert E."/>
            <person name="Cox R.J."/>
            <person name="Crous P.W."/>
            <person name="Spatafora J.W."/>
            <person name="Lail K."/>
            <person name="Amirebrahimi M."/>
            <person name="Lipzen A."/>
            <person name="Pangilinan J."/>
            <person name="Andreopoulos W."/>
            <person name="Hayes R.D."/>
            <person name="Ng V."/>
            <person name="Grigoriev I.V."/>
            <person name="Jackson S.A."/>
            <person name="Sutton T.D.S."/>
            <person name="Dobson A.D.W."/>
            <person name="Rama T."/>
        </authorList>
    </citation>
    <scope>NUCLEOTIDE SEQUENCE</scope>
    <source>
        <strain evidence="3">TRa018bII</strain>
    </source>
</reference>
<dbReference type="AlphaFoldDB" id="A0A9P8C7G4"/>
<dbReference type="PANTHER" id="PTHR42470:SF1">
    <property type="entry name" value="VAST DOMAIN-CONTAINING PROTEIN"/>
    <property type="match status" value="1"/>
</dbReference>
<comment type="caution">
    <text evidence="3">The sequence shown here is derived from an EMBL/GenBank/DDBJ whole genome shotgun (WGS) entry which is preliminary data.</text>
</comment>
<dbReference type="EMBL" id="MU251411">
    <property type="protein sequence ID" value="KAG9236262.1"/>
    <property type="molecule type" value="Genomic_DNA"/>
</dbReference>
<keyword evidence="4" id="KW-1185">Reference proteome</keyword>
<feature type="compositionally biased region" description="Basic and acidic residues" evidence="1">
    <location>
        <begin position="203"/>
        <end position="216"/>
    </location>
</feature>
<proteinExistence type="predicted"/>
<dbReference type="InterPro" id="IPR057684">
    <property type="entry name" value="DUF7924"/>
</dbReference>
<accession>A0A9P8C7G4</accession>
<evidence type="ECO:0000259" key="2">
    <source>
        <dbReference type="Pfam" id="PF25545"/>
    </source>
</evidence>
<feature type="region of interest" description="Disordered" evidence="1">
    <location>
        <begin position="196"/>
        <end position="216"/>
    </location>
</feature>
<dbReference type="PANTHER" id="PTHR42470">
    <property type="entry name" value="VAST DOMAIN-CONTAINING PROTEIN"/>
    <property type="match status" value="1"/>
</dbReference>
<feature type="domain" description="DUF7924" evidence="2">
    <location>
        <begin position="31"/>
        <end position="179"/>
    </location>
</feature>
<dbReference type="Proteomes" id="UP000824998">
    <property type="component" value="Unassembled WGS sequence"/>
</dbReference>
<dbReference type="Pfam" id="PF25545">
    <property type="entry name" value="DUF7924"/>
    <property type="match status" value="1"/>
</dbReference>
<evidence type="ECO:0000256" key="1">
    <source>
        <dbReference type="SAM" id="MobiDB-lite"/>
    </source>
</evidence>
<organism evidence="3 4">
    <name type="scientific">Amylocarpus encephaloides</name>
    <dbReference type="NCBI Taxonomy" id="45428"/>
    <lineage>
        <taxon>Eukaryota</taxon>
        <taxon>Fungi</taxon>
        <taxon>Dikarya</taxon>
        <taxon>Ascomycota</taxon>
        <taxon>Pezizomycotina</taxon>
        <taxon>Leotiomycetes</taxon>
        <taxon>Helotiales</taxon>
        <taxon>Helotiales incertae sedis</taxon>
        <taxon>Amylocarpus</taxon>
    </lineage>
</organism>